<dbReference type="EMBL" id="APJX01000005">
    <property type="protein sequence ID" value="EMS79128.1"/>
    <property type="molecule type" value="Genomic_DNA"/>
</dbReference>
<dbReference type="SUPFAM" id="SSF55961">
    <property type="entry name" value="Bet v1-like"/>
    <property type="match status" value="1"/>
</dbReference>
<name>S0FVL7_9BACT</name>
<reference evidence="1 2" key="1">
    <citation type="journal article" date="2013" name="Genome Announc.">
        <title>Draft Genome Sequence of Desulfotignum phosphitoxidans DSM 13687 Strain FiPS-3.</title>
        <authorList>
            <person name="Poehlein A."/>
            <person name="Daniel R."/>
            <person name="Simeonova D.D."/>
        </authorList>
    </citation>
    <scope>NUCLEOTIDE SEQUENCE [LARGE SCALE GENOMIC DNA]</scope>
    <source>
        <strain evidence="1 2">DSM 13687</strain>
    </source>
</reference>
<dbReference type="Proteomes" id="UP000014216">
    <property type="component" value="Unassembled WGS sequence"/>
</dbReference>
<evidence type="ECO:0008006" key="3">
    <source>
        <dbReference type="Google" id="ProtNLM"/>
    </source>
</evidence>
<keyword evidence="2" id="KW-1185">Reference proteome</keyword>
<gene>
    <name evidence="1" type="ORF">Dpo_5c00510</name>
</gene>
<sequence length="160" mass="18510">MPSFIIKKNDMKSATHTKSFELDVPIDKLFLLFSPEGEKLWVPGWDYKNIMGTTDLSEDYVFLTENHDHGTMNAIWIVKTYDPGSHLVQFYKIEPEHKLGIVTVKCSALGPSKTKIQVTYKYIALSKAGEIFVLGFSERDYENFIEEWQKLLSDYFEQKG</sequence>
<accession>S0FVL7</accession>
<organism evidence="1 2">
    <name type="scientific">Desulfotignum phosphitoxidans DSM 13687</name>
    <dbReference type="NCBI Taxonomy" id="1286635"/>
    <lineage>
        <taxon>Bacteria</taxon>
        <taxon>Pseudomonadati</taxon>
        <taxon>Thermodesulfobacteriota</taxon>
        <taxon>Desulfobacteria</taxon>
        <taxon>Desulfobacterales</taxon>
        <taxon>Desulfobacteraceae</taxon>
        <taxon>Desulfotignum</taxon>
    </lineage>
</organism>
<proteinExistence type="predicted"/>
<evidence type="ECO:0000313" key="1">
    <source>
        <dbReference type="EMBL" id="EMS79128.1"/>
    </source>
</evidence>
<evidence type="ECO:0000313" key="2">
    <source>
        <dbReference type="Proteomes" id="UP000014216"/>
    </source>
</evidence>
<protein>
    <recommendedName>
        <fullName evidence="3">Activator of Hsp90 ATPase 1 family protein</fullName>
    </recommendedName>
</protein>
<dbReference type="AlphaFoldDB" id="S0FVL7"/>
<comment type="caution">
    <text evidence="1">The sequence shown here is derived from an EMBL/GenBank/DDBJ whole genome shotgun (WGS) entry which is preliminary data.</text>
</comment>